<feature type="domain" description="Sushi" evidence="11">
    <location>
        <begin position="362"/>
        <end position="425"/>
    </location>
</feature>
<feature type="domain" description="Sushi" evidence="11">
    <location>
        <begin position="488"/>
        <end position="546"/>
    </location>
</feature>
<feature type="domain" description="Sushi" evidence="11">
    <location>
        <begin position="301"/>
        <end position="361"/>
    </location>
</feature>
<feature type="domain" description="Sushi" evidence="11">
    <location>
        <begin position="237"/>
        <end position="300"/>
    </location>
</feature>
<feature type="domain" description="Sushi" evidence="11">
    <location>
        <begin position="115"/>
        <end position="174"/>
    </location>
</feature>
<feature type="domain" description="Sushi" evidence="11">
    <location>
        <begin position="1"/>
        <end position="52"/>
    </location>
</feature>
<feature type="disulfide bond" evidence="9">
    <location>
        <begin position="85"/>
        <end position="112"/>
    </location>
</feature>
<keyword evidence="10" id="KW-0812">Transmembrane</keyword>
<feature type="disulfide bond" evidence="9">
    <location>
        <begin position="715"/>
        <end position="742"/>
    </location>
</feature>
<dbReference type="InParanoid" id="A0A674H825"/>
<comment type="caution">
    <text evidence="9">Lacks conserved residue(s) required for the propagation of feature annotation.</text>
</comment>
<evidence type="ECO:0000256" key="5">
    <source>
        <dbReference type="ARBA" id="ARBA00022859"/>
    </source>
</evidence>
<keyword evidence="1" id="KW-0399">Innate immunity</keyword>
<organism evidence="12 13">
    <name type="scientific">Taeniopygia guttata</name>
    <name type="common">Zebra finch</name>
    <name type="synonym">Poephila guttata</name>
    <dbReference type="NCBI Taxonomy" id="59729"/>
    <lineage>
        <taxon>Eukaryota</taxon>
        <taxon>Metazoa</taxon>
        <taxon>Chordata</taxon>
        <taxon>Craniata</taxon>
        <taxon>Vertebrata</taxon>
        <taxon>Euteleostomi</taxon>
        <taxon>Archelosauria</taxon>
        <taxon>Archosauria</taxon>
        <taxon>Dinosauria</taxon>
        <taxon>Saurischia</taxon>
        <taxon>Theropoda</taxon>
        <taxon>Coelurosauria</taxon>
        <taxon>Aves</taxon>
        <taxon>Neognathae</taxon>
        <taxon>Neoaves</taxon>
        <taxon>Telluraves</taxon>
        <taxon>Australaves</taxon>
        <taxon>Passeriformes</taxon>
        <taxon>Passeroidea</taxon>
        <taxon>Estrildidae</taxon>
        <taxon>Estrildinae</taxon>
        <taxon>Taeniopygia</taxon>
    </lineage>
</organism>
<dbReference type="Ensembl" id="ENSTGUT00000026871.1">
    <property type="protein sequence ID" value="ENSTGUP00000030809.1"/>
    <property type="gene ID" value="ENSTGUG00000001539.2"/>
</dbReference>
<keyword evidence="6" id="KW-0180">Complement pathway</keyword>
<dbReference type="FunFam" id="2.10.70.10:FF:000014">
    <property type="entry name" value="Membrane cofactor protein"/>
    <property type="match status" value="4"/>
</dbReference>
<evidence type="ECO:0000256" key="7">
    <source>
        <dbReference type="ARBA" id="ARBA00023157"/>
    </source>
</evidence>
<dbReference type="PANTHER" id="PTHR19325:SF575">
    <property type="entry name" value="LOCOMOTION-RELATED PROTEIN HIKARU GENKI"/>
    <property type="match status" value="1"/>
</dbReference>
<protein>
    <recommendedName>
        <fullName evidence="11">Sushi domain-containing protein</fullName>
    </recommendedName>
</protein>
<evidence type="ECO:0000313" key="12">
    <source>
        <dbReference type="Ensembl" id="ENSTGUP00000030809.1"/>
    </source>
</evidence>
<dbReference type="FunFam" id="2.10.70.10:FF:000070">
    <property type="entry name" value="Complement C3d receptor 2"/>
    <property type="match status" value="2"/>
</dbReference>
<dbReference type="InterPro" id="IPR035976">
    <property type="entry name" value="Sushi/SCR/CCP_sf"/>
</dbReference>
<dbReference type="OMA" id="WSGTANC"/>
<keyword evidence="10" id="KW-1133">Transmembrane helix</keyword>
<feature type="disulfide bond" evidence="9">
    <location>
        <begin position="178"/>
        <end position="221"/>
    </location>
</feature>
<feature type="domain" description="Sushi" evidence="11">
    <location>
        <begin position="564"/>
        <end position="624"/>
    </location>
</feature>
<dbReference type="PANTHER" id="PTHR19325">
    <property type="entry name" value="COMPLEMENT COMPONENT-RELATED SUSHI DOMAIN-CONTAINING"/>
    <property type="match status" value="1"/>
</dbReference>
<feature type="domain" description="Sushi" evidence="11">
    <location>
        <begin position="426"/>
        <end position="487"/>
    </location>
</feature>
<sequence>MENGKVTGSETTYNLEDIVIFECNFGYALKGSQESQCQFGGKWHPPVPTCEKLPSCPSPPSIRNGHHDSKDVTEFIPGMAVKYHCDPGYVLTGKTTVSCLPSGDWSIPYPWCEVITCSSPSIKDGEVAEGRRAVYHPGDNVTFQCHPGFVLRGSRGAKCQPDSHWVPAVPTCQPVRLCPAPPVIAHATLSAEPGMNFTSGTSVSYSCQPGFSLLGHPSVLCTAWGNWSLPYPRCAAGCGTPTPLLFAELSQEYQNQTEFPVGVTVNYTCRPGFVQQPQISPTITCLENLTWSEAQEFCKMLQCPSPPNIEKGKHDSQDLEVFPTGMVVNYSCDPGYSLRGEASIYCTSSGSWSLPVPQCAGGCGAPPNLTFAELTREYKNQLEFAVGDTVHYSCRPGHSRRHGVPQTLTCLQNHTWSEALEFCKRKQCRHPEPPRNGRVVVLTDLLFGSTVSHTCDEGYRLVGQPHRRCEILGRGVAWTGLPPICQRVLCPAPQIQNGRVAVPKPRYTYRDSVTFKCRRGFTLRGHPTSRCRGDRRWHPPVPVCEQDGESERYHHPDTTRKPVLHCSKPADITHGSFRGPAKAVFTVGTSVNYICEPGFSLLGTASIYCTASGAWSHPPPICQAVKCLQPPNITNGRLEGNTSATFPCGAVVSYSCDPGYSLLGNASITCTASGSWSQPLPRCQEIRCEFPDVQGVKKGIKGNTYRSGTNITLECDDGYMLEGISHTQCQEDFSWDPPVPACKLTSPKSGSVGLGAAAAAVLLLLGAGVVWKIISKQKEGYYHTYENYNYRTPLNPDSEHRGSCLP</sequence>
<feature type="disulfide bond" evidence="9">
    <location>
        <begin position="145"/>
        <end position="172"/>
    </location>
</feature>
<feature type="disulfide bond" evidence="9">
    <location>
        <begin position="627"/>
        <end position="670"/>
    </location>
</feature>
<dbReference type="SMART" id="SM00032">
    <property type="entry name" value="CCP"/>
    <property type="match status" value="12"/>
</dbReference>
<feature type="disulfide bond" evidence="9">
    <location>
        <begin position="207"/>
        <end position="234"/>
    </location>
</feature>
<feature type="disulfide bond" evidence="9">
    <location>
        <begin position="303"/>
        <end position="346"/>
    </location>
</feature>
<feature type="domain" description="Sushi" evidence="11">
    <location>
        <begin position="625"/>
        <end position="685"/>
    </location>
</feature>
<evidence type="ECO:0000256" key="4">
    <source>
        <dbReference type="ARBA" id="ARBA00022737"/>
    </source>
</evidence>
<feature type="disulfide bond" evidence="9">
    <location>
        <begin position="656"/>
        <end position="683"/>
    </location>
</feature>
<keyword evidence="10" id="KW-0472">Membrane</keyword>
<keyword evidence="3" id="KW-0732">Signal</keyword>
<keyword evidence="13" id="KW-1185">Reference proteome</keyword>
<dbReference type="AlphaFoldDB" id="A0A674H825"/>
<feature type="disulfide bond" evidence="9">
    <location>
        <begin position="595"/>
        <end position="622"/>
    </location>
</feature>
<keyword evidence="2 9" id="KW-0768">Sushi</keyword>
<evidence type="ECO:0000256" key="3">
    <source>
        <dbReference type="ARBA" id="ARBA00022729"/>
    </source>
</evidence>
<feature type="disulfide bond" evidence="9">
    <location>
        <begin position="566"/>
        <end position="609"/>
    </location>
</feature>
<reference evidence="12" key="2">
    <citation type="submission" date="2025-08" db="UniProtKB">
        <authorList>
            <consortium name="Ensembl"/>
        </authorList>
    </citation>
    <scope>IDENTIFICATION</scope>
</reference>
<dbReference type="SUPFAM" id="SSF57535">
    <property type="entry name" value="Complement control module/SCR domain"/>
    <property type="match status" value="12"/>
</dbReference>
<keyword evidence="4" id="KW-0677">Repeat</keyword>
<feature type="disulfide bond" evidence="9">
    <location>
        <begin position="517"/>
        <end position="544"/>
    </location>
</feature>
<feature type="disulfide bond" evidence="9">
    <location>
        <begin position="56"/>
        <end position="99"/>
    </location>
</feature>
<proteinExistence type="predicted"/>
<evidence type="ECO:0000256" key="9">
    <source>
        <dbReference type="PROSITE-ProRule" id="PRU00302"/>
    </source>
</evidence>
<feature type="disulfide bond" evidence="9">
    <location>
        <begin position="332"/>
        <end position="359"/>
    </location>
</feature>
<evidence type="ECO:0000256" key="10">
    <source>
        <dbReference type="SAM" id="Phobius"/>
    </source>
</evidence>
<evidence type="ECO:0000256" key="1">
    <source>
        <dbReference type="ARBA" id="ARBA00022588"/>
    </source>
</evidence>
<evidence type="ECO:0000256" key="8">
    <source>
        <dbReference type="ARBA" id="ARBA00023180"/>
    </source>
</evidence>
<feature type="disulfide bond" evidence="9">
    <location>
        <begin position="23"/>
        <end position="50"/>
    </location>
</feature>
<dbReference type="PROSITE" id="PS50923">
    <property type="entry name" value="SUSHI"/>
    <property type="match status" value="12"/>
</dbReference>
<keyword evidence="5" id="KW-0391">Immunity</keyword>
<keyword evidence="7 9" id="KW-1015">Disulfide bond</keyword>
<reference evidence="12" key="3">
    <citation type="submission" date="2025-09" db="UniProtKB">
        <authorList>
            <consortium name="Ensembl"/>
        </authorList>
    </citation>
    <scope>IDENTIFICATION</scope>
</reference>
<dbReference type="Gene3D" id="2.10.70.10">
    <property type="entry name" value="Complement Module, domain 1"/>
    <property type="match status" value="12"/>
</dbReference>
<evidence type="ECO:0000256" key="2">
    <source>
        <dbReference type="ARBA" id="ARBA00022659"/>
    </source>
</evidence>
<dbReference type="InterPro" id="IPR000436">
    <property type="entry name" value="Sushi_SCR_CCP_dom"/>
</dbReference>
<dbReference type="CDD" id="cd00033">
    <property type="entry name" value="CCP"/>
    <property type="match status" value="12"/>
</dbReference>
<reference evidence="12 13" key="1">
    <citation type="journal article" date="2010" name="Nature">
        <title>The genome of a songbird.</title>
        <authorList>
            <person name="Warren W.C."/>
            <person name="Clayton D.F."/>
            <person name="Ellegren H."/>
            <person name="Arnold A.P."/>
            <person name="Hillier L.W."/>
            <person name="Kunstner A."/>
            <person name="Searle S."/>
            <person name="White S."/>
            <person name="Vilella A.J."/>
            <person name="Fairley S."/>
            <person name="Heger A."/>
            <person name="Kong L."/>
            <person name="Ponting C.P."/>
            <person name="Jarvis E.D."/>
            <person name="Mello C.V."/>
            <person name="Minx P."/>
            <person name="Lovell P."/>
            <person name="Velho T.A."/>
            <person name="Ferris M."/>
            <person name="Balakrishnan C.N."/>
            <person name="Sinha S."/>
            <person name="Blatti C."/>
            <person name="London S.E."/>
            <person name="Li Y."/>
            <person name="Lin Y.C."/>
            <person name="George J."/>
            <person name="Sweedler J."/>
            <person name="Southey B."/>
            <person name="Gunaratne P."/>
            <person name="Watson M."/>
            <person name="Nam K."/>
            <person name="Backstrom N."/>
            <person name="Smeds L."/>
            <person name="Nabholz B."/>
            <person name="Itoh Y."/>
            <person name="Whitney O."/>
            <person name="Pfenning A.R."/>
            <person name="Howard J."/>
            <person name="Volker M."/>
            <person name="Skinner B.M."/>
            <person name="Griffin D.K."/>
            <person name="Ye L."/>
            <person name="McLaren W.M."/>
            <person name="Flicek P."/>
            <person name="Quesada V."/>
            <person name="Velasco G."/>
            <person name="Lopez-Otin C."/>
            <person name="Puente X.S."/>
            <person name="Olender T."/>
            <person name="Lancet D."/>
            <person name="Smit A.F."/>
            <person name="Hubley R."/>
            <person name="Konkel M.K."/>
            <person name="Walker J.A."/>
            <person name="Batzer M.A."/>
            <person name="Gu W."/>
            <person name="Pollock D.D."/>
            <person name="Chen L."/>
            <person name="Cheng Z."/>
            <person name="Eichler E.E."/>
            <person name="Stapley J."/>
            <person name="Slate J."/>
            <person name="Ekblom R."/>
            <person name="Birkhead T."/>
            <person name="Burke T."/>
            <person name="Burt D."/>
            <person name="Scharff C."/>
            <person name="Adam I."/>
            <person name="Richard H."/>
            <person name="Sultan M."/>
            <person name="Soldatov A."/>
            <person name="Lehrach H."/>
            <person name="Edwards S.V."/>
            <person name="Yang S.P."/>
            <person name="Li X."/>
            <person name="Graves T."/>
            <person name="Fulton L."/>
            <person name="Nelson J."/>
            <person name="Chinwalla A."/>
            <person name="Hou S."/>
            <person name="Mardis E.R."/>
            <person name="Wilson R.K."/>
        </authorList>
    </citation>
    <scope>NUCLEOTIDE SEQUENCE [LARGE SCALE GENOMIC DNA]</scope>
</reference>
<dbReference type="Pfam" id="PF00084">
    <property type="entry name" value="Sushi"/>
    <property type="match status" value="12"/>
</dbReference>
<feature type="transmembrane region" description="Helical" evidence="10">
    <location>
        <begin position="752"/>
        <end position="774"/>
    </location>
</feature>
<dbReference type="Proteomes" id="UP000007754">
    <property type="component" value="Chromosome 26"/>
</dbReference>
<dbReference type="GO" id="GO:0045087">
    <property type="term" value="P:innate immune response"/>
    <property type="evidence" value="ECO:0007669"/>
    <property type="project" value="UniProtKB-KW"/>
</dbReference>
<feature type="domain" description="Sushi" evidence="11">
    <location>
        <begin position="686"/>
        <end position="744"/>
    </location>
</feature>
<dbReference type="FunFam" id="2.10.70.10:FF:000055">
    <property type="entry name" value="Complement decay-accelerating factor, GPI-anchored"/>
    <property type="match status" value="1"/>
</dbReference>
<dbReference type="GO" id="GO:0006958">
    <property type="term" value="P:complement activation, classical pathway"/>
    <property type="evidence" value="ECO:0007669"/>
    <property type="project" value="UniProtKB-KW"/>
</dbReference>
<evidence type="ECO:0000259" key="11">
    <source>
        <dbReference type="PROSITE" id="PS50923"/>
    </source>
</evidence>
<evidence type="ECO:0000256" key="6">
    <source>
        <dbReference type="ARBA" id="ARBA00022875"/>
    </source>
</evidence>
<dbReference type="GeneTree" id="ENSGT00940000163310"/>
<evidence type="ECO:0000313" key="13">
    <source>
        <dbReference type="Proteomes" id="UP000007754"/>
    </source>
</evidence>
<feature type="domain" description="Sushi" evidence="11">
    <location>
        <begin position="54"/>
        <end position="114"/>
    </location>
</feature>
<dbReference type="InterPro" id="IPR050350">
    <property type="entry name" value="Compl-Cell_Adhes-Reg"/>
</dbReference>
<accession>A0A674H825</accession>
<keyword evidence="8" id="KW-0325">Glycoprotein</keyword>
<feature type="domain" description="Sushi" evidence="11">
    <location>
        <begin position="176"/>
        <end position="236"/>
    </location>
</feature>
<name>A0A674H825_TAEGU</name>